<evidence type="ECO:0000259" key="9">
    <source>
        <dbReference type="Pfam" id="PF07779"/>
    </source>
</evidence>
<evidence type="ECO:0000313" key="10">
    <source>
        <dbReference type="EMBL" id="CAG5120363.1"/>
    </source>
</evidence>
<dbReference type="PANTHER" id="PTHR13533">
    <property type="entry name" value="N-ACETYLNEURAMINATE 9-O-ACETYLTRANSFERASE"/>
    <property type="match status" value="1"/>
</dbReference>
<keyword evidence="5 8" id="KW-1133">Transmembrane helix</keyword>
<dbReference type="InterPro" id="IPR012419">
    <property type="entry name" value="Cas1_AcylTrans_dom"/>
</dbReference>
<dbReference type="GO" id="GO:0005794">
    <property type="term" value="C:Golgi apparatus"/>
    <property type="evidence" value="ECO:0007669"/>
    <property type="project" value="UniProtKB-ARBA"/>
</dbReference>
<evidence type="ECO:0000256" key="6">
    <source>
        <dbReference type="ARBA" id="ARBA00023136"/>
    </source>
</evidence>
<comment type="caution">
    <text evidence="10">The sequence shown here is derived from an EMBL/GenBank/DDBJ whole genome shotgun (WGS) entry which is preliminary data.</text>
</comment>
<evidence type="ECO:0000256" key="4">
    <source>
        <dbReference type="ARBA" id="ARBA00022692"/>
    </source>
</evidence>
<organism evidence="10 11">
    <name type="scientific">Candidula unifasciata</name>
    <dbReference type="NCBI Taxonomy" id="100452"/>
    <lineage>
        <taxon>Eukaryota</taxon>
        <taxon>Metazoa</taxon>
        <taxon>Spiralia</taxon>
        <taxon>Lophotrochozoa</taxon>
        <taxon>Mollusca</taxon>
        <taxon>Gastropoda</taxon>
        <taxon>Heterobranchia</taxon>
        <taxon>Euthyneura</taxon>
        <taxon>Panpulmonata</taxon>
        <taxon>Eupulmonata</taxon>
        <taxon>Stylommatophora</taxon>
        <taxon>Helicina</taxon>
        <taxon>Helicoidea</taxon>
        <taxon>Geomitridae</taxon>
        <taxon>Candidula</taxon>
    </lineage>
</organism>
<keyword evidence="3" id="KW-0808">Transferase</keyword>
<feature type="transmembrane region" description="Helical" evidence="8">
    <location>
        <begin position="151"/>
        <end position="173"/>
    </location>
</feature>
<evidence type="ECO:0000313" key="11">
    <source>
        <dbReference type="Proteomes" id="UP000678393"/>
    </source>
</evidence>
<feature type="transmembrane region" description="Helical" evidence="8">
    <location>
        <begin position="185"/>
        <end position="202"/>
    </location>
</feature>
<accession>A0A8S3YTP6</accession>
<keyword evidence="11" id="KW-1185">Reference proteome</keyword>
<feature type="domain" description="Cas1p 10 TM acyl transferase" evidence="9">
    <location>
        <begin position="130"/>
        <end position="553"/>
    </location>
</feature>
<dbReference type="GO" id="GO:0005975">
    <property type="term" value="P:carbohydrate metabolic process"/>
    <property type="evidence" value="ECO:0007669"/>
    <property type="project" value="UniProtKB-ARBA"/>
</dbReference>
<dbReference type="AlphaFoldDB" id="A0A8S3YTP6"/>
<feature type="transmembrane region" description="Helical" evidence="8">
    <location>
        <begin position="241"/>
        <end position="262"/>
    </location>
</feature>
<evidence type="ECO:0000256" key="1">
    <source>
        <dbReference type="ARBA" id="ARBA00004141"/>
    </source>
</evidence>
<reference evidence="10" key="1">
    <citation type="submission" date="2021-04" db="EMBL/GenBank/DDBJ databases">
        <authorList>
            <consortium name="Molecular Ecology Group"/>
        </authorList>
    </citation>
    <scope>NUCLEOTIDE SEQUENCE</scope>
</reference>
<dbReference type="Proteomes" id="UP000678393">
    <property type="component" value="Unassembled WGS sequence"/>
</dbReference>
<sequence>MASLSPDLPKVELDQHAVPQHNVTQAQITLLLTYFTCVFFWLVNSLTNIFELDLFGRWRKSDPDILSNCNDTSEPDNHSCEKNILSDHSRSSDEAISIHSINPNEEIKQRHEQHVKIEDNEVIKRPRTVSGSGKSLSERPATPPAVTLNKFMSSVVTFGAILFYFFLCDYIKIFPQGARSYSRDTFLFLVFLFFLVGCAFTLKSNPDKILNRDQTEEWKGWMQVMFVWYHYFMAKEWYNWIRIYIACYVWMTGFGNFSFFWVRNDYSLWRLLKMMFRLNFLVTFVALATNNEYMLYYICAMHTYWFLTTYIFMRTLNSWNRNSALMAVKFVAYAVCNAIIFDIPGVTYYVFRPFSFVLGLHDKSNDILHEWSFRAGLDHWACFFGMLCAYNYPHFEAFMQYVDSKSISNKDKALKMTLRALLISGCTLLGILWYSLFMGKDKISYNQTHPYTSVIPITIFIVLRNVHPVLRSYHVNMFAWLGKITLETYLSQLHIYLLSNARALLVFLPGYPLLNFSLATITYLLISHTLFSITNDFSNFLIPNDNKKLLIHLFYIVIIFSVSALFAYGITSGYT</sequence>
<feature type="transmembrane region" description="Helical" evidence="8">
    <location>
        <begin position="28"/>
        <end position="50"/>
    </location>
</feature>
<evidence type="ECO:0000256" key="3">
    <source>
        <dbReference type="ARBA" id="ARBA00022679"/>
    </source>
</evidence>
<comment type="subcellular location">
    <subcellularLocation>
        <location evidence="1">Membrane</location>
        <topology evidence="1">Multi-pass membrane protein</topology>
    </subcellularLocation>
</comment>
<dbReference type="GO" id="GO:0016740">
    <property type="term" value="F:transferase activity"/>
    <property type="evidence" value="ECO:0007669"/>
    <property type="project" value="UniProtKB-KW"/>
</dbReference>
<gene>
    <name evidence="10" type="ORF">CUNI_LOCUS5921</name>
</gene>
<evidence type="ECO:0000256" key="2">
    <source>
        <dbReference type="ARBA" id="ARBA00010666"/>
    </source>
</evidence>
<evidence type="ECO:0000256" key="5">
    <source>
        <dbReference type="ARBA" id="ARBA00022989"/>
    </source>
</evidence>
<dbReference type="EMBL" id="CAJHNH020000885">
    <property type="protein sequence ID" value="CAG5120363.1"/>
    <property type="molecule type" value="Genomic_DNA"/>
</dbReference>
<evidence type="ECO:0000256" key="7">
    <source>
        <dbReference type="ARBA" id="ARBA00023180"/>
    </source>
</evidence>
<comment type="similarity">
    <text evidence="2">Belongs to the PC-esterase family. CASD1 subfamily.</text>
</comment>
<keyword evidence="7" id="KW-0325">Glycoprotein</keyword>
<dbReference type="GO" id="GO:0016020">
    <property type="term" value="C:membrane"/>
    <property type="evidence" value="ECO:0007669"/>
    <property type="project" value="UniProtKB-SubCell"/>
</dbReference>
<keyword evidence="4 8" id="KW-0812">Transmembrane</keyword>
<dbReference type="PANTHER" id="PTHR13533:SF45">
    <property type="entry name" value="CAS1P 10 TM ACYL TRANSFERASE DOMAIN-CONTAINING PROTEIN"/>
    <property type="match status" value="1"/>
</dbReference>
<dbReference type="OrthoDB" id="1932925at2759"/>
<proteinExistence type="inferred from homology"/>
<feature type="transmembrane region" description="Helical" evidence="8">
    <location>
        <begin position="325"/>
        <end position="351"/>
    </location>
</feature>
<feature type="transmembrane region" description="Helical" evidence="8">
    <location>
        <begin position="413"/>
        <end position="436"/>
    </location>
</feature>
<feature type="transmembrane region" description="Helical" evidence="8">
    <location>
        <begin position="295"/>
        <end position="313"/>
    </location>
</feature>
<evidence type="ECO:0000256" key="8">
    <source>
        <dbReference type="SAM" id="Phobius"/>
    </source>
</evidence>
<name>A0A8S3YTP6_9EUPU</name>
<dbReference type="Pfam" id="PF07779">
    <property type="entry name" value="Cas1_AcylT"/>
    <property type="match status" value="1"/>
</dbReference>
<protein>
    <recommendedName>
        <fullName evidence="9">Cas1p 10 TM acyl transferase domain-containing protein</fullName>
    </recommendedName>
</protein>
<feature type="transmembrane region" description="Helical" evidence="8">
    <location>
        <begin position="549"/>
        <end position="570"/>
    </location>
</feature>
<keyword evidence="6 8" id="KW-0472">Membrane</keyword>